<protein>
    <submittedName>
        <fullName evidence="2">CRISPR system precrRNA processing endoribonuclease RAMP protein Cas6</fullName>
    </submittedName>
</protein>
<evidence type="ECO:0000259" key="1">
    <source>
        <dbReference type="Pfam" id="PF10040"/>
    </source>
</evidence>
<dbReference type="EMBL" id="JBHLWN010000107">
    <property type="protein sequence ID" value="MFC0215970.1"/>
    <property type="molecule type" value="Genomic_DNA"/>
</dbReference>
<proteinExistence type="predicted"/>
<dbReference type="Proteomes" id="UP001589776">
    <property type="component" value="Unassembled WGS sequence"/>
</dbReference>
<organism evidence="2 3">
    <name type="scientific">Paenibacillus chartarius</name>
    <dbReference type="NCBI Taxonomy" id="747481"/>
    <lineage>
        <taxon>Bacteria</taxon>
        <taxon>Bacillati</taxon>
        <taxon>Bacillota</taxon>
        <taxon>Bacilli</taxon>
        <taxon>Bacillales</taxon>
        <taxon>Paenibacillaceae</taxon>
        <taxon>Paenibacillus</taxon>
    </lineage>
</organism>
<comment type="caution">
    <text evidence="2">The sequence shown here is derived from an EMBL/GenBank/DDBJ whole genome shotgun (WGS) entry which is preliminary data.</text>
</comment>
<sequence length="184" mass="21296">MGPQQLTAELVHVEQWSFETSTWTYLVRDQELLSAPVRTLYMPPDSKALATNPLCLKFVTPVRLQEKGTLLQSPSIEQFLKLLMQRIVVIHHMYGLGELQIDTDHIQQASQRIRVKSQDFQWVDIERFSYRKHTKMKIGGLVGEWVWEGEEEELSAVLPYLQLAEWIHVGKHTSFGYGKINVCS</sequence>
<dbReference type="InterPro" id="IPR019267">
    <property type="entry name" value="CRISPR-assoc_Cas6_C"/>
</dbReference>
<evidence type="ECO:0000313" key="2">
    <source>
        <dbReference type="EMBL" id="MFC0215970.1"/>
    </source>
</evidence>
<evidence type="ECO:0000313" key="3">
    <source>
        <dbReference type="Proteomes" id="UP001589776"/>
    </source>
</evidence>
<dbReference type="Pfam" id="PF10040">
    <property type="entry name" value="CRISPR_Cas6"/>
    <property type="match status" value="1"/>
</dbReference>
<reference evidence="2 3" key="1">
    <citation type="submission" date="2024-09" db="EMBL/GenBank/DDBJ databases">
        <authorList>
            <person name="Sun Q."/>
            <person name="Mori K."/>
        </authorList>
    </citation>
    <scope>NUCLEOTIDE SEQUENCE [LARGE SCALE GENOMIC DNA]</scope>
    <source>
        <strain evidence="2 3">CCM 7759</strain>
    </source>
</reference>
<accession>A0ABV6DTJ3</accession>
<name>A0ABV6DTJ3_9BACL</name>
<feature type="domain" description="CRISPR-associated protein Cas6 C-terminal" evidence="1">
    <location>
        <begin position="56"/>
        <end position="180"/>
    </location>
</feature>
<gene>
    <name evidence="2" type="primary">cas6</name>
    <name evidence="2" type="ORF">ACFFK0_26580</name>
</gene>
<keyword evidence="3" id="KW-1185">Reference proteome</keyword>
<dbReference type="RefSeq" id="WP_377473680.1">
    <property type="nucleotide sequence ID" value="NZ_JBHLWN010000107.1"/>
</dbReference>
<dbReference type="Gene3D" id="3.30.70.1900">
    <property type="match status" value="1"/>
</dbReference>